<comment type="caution">
    <text evidence="2">The sequence shown here is derived from an EMBL/GenBank/DDBJ whole genome shotgun (WGS) entry which is preliminary data.</text>
</comment>
<evidence type="ECO:0000256" key="1">
    <source>
        <dbReference type="SAM" id="SignalP"/>
    </source>
</evidence>
<sequence length="112" mass="11848">MKFSTSILALILLGFGTGVCHAQTNNDAAAQACKSTGLLALKEKSPDITDLVLDMETLAVSAADTKVEDVPVKTVIMGDAYIARKGQTGKPDRFVCLLGEKGKVLLTFFTAQ</sequence>
<evidence type="ECO:0000313" key="2">
    <source>
        <dbReference type="EMBL" id="TNM63629.1"/>
    </source>
</evidence>
<dbReference type="RefSeq" id="WP_139676537.1">
    <property type="nucleotide sequence ID" value="NZ_VDMN01000002.1"/>
</dbReference>
<proteinExistence type="predicted"/>
<feature type="signal peptide" evidence="1">
    <location>
        <begin position="1"/>
        <end position="22"/>
    </location>
</feature>
<organism evidence="2 3">
    <name type="scientific">Aliirhizobium smilacinae</name>
    <dbReference type="NCBI Taxonomy" id="1395944"/>
    <lineage>
        <taxon>Bacteria</taxon>
        <taxon>Pseudomonadati</taxon>
        <taxon>Pseudomonadota</taxon>
        <taxon>Alphaproteobacteria</taxon>
        <taxon>Hyphomicrobiales</taxon>
        <taxon>Rhizobiaceae</taxon>
        <taxon>Aliirhizobium</taxon>
    </lineage>
</organism>
<evidence type="ECO:0000313" key="3">
    <source>
        <dbReference type="Proteomes" id="UP000311605"/>
    </source>
</evidence>
<gene>
    <name evidence="2" type="ORF">FHP24_12580</name>
</gene>
<name>A0A5C4XKA0_9HYPH</name>
<dbReference type="Proteomes" id="UP000311605">
    <property type="component" value="Unassembled WGS sequence"/>
</dbReference>
<dbReference type="EMBL" id="VDMN01000002">
    <property type="protein sequence ID" value="TNM63629.1"/>
    <property type="molecule type" value="Genomic_DNA"/>
</dbReference>
<accession>A0A5C4XKA0</accession>
<dbReference type="OrthoDB" id="8019816at2"/>
<protein>
    <submittedName>
        <fullName evidence="2">Uncharacterized protein</fullName>
    </submittedName>
</protein>
<dbReference type="AlphaFoldDB" id="A0A5C4XKA0"/>
<keyword evidence="1" id="KW-0732">Signal</keyword>
<reference evidence="2 3" key="1">
    <citation type="submission" date="2019-06" db="EMBL/GenBank/DDBJ databases">
        <title>The draft genome of Rhizobium smilacinae PTYR-5.</title>
        <authorList>
            <person name="Liu L."/>
            <person name="Li L."/>
            <person name="Zhang X."/>
        </authorList>
    </citation>
    <scope>NUCLEOTIDE SEQUENCE [LARGE SCALE GENOMIC DNA]</scope>
    <source>
        <strain evidence="2 3">PTYR-5</strain>
    </source>
</reference>
<feature type="chain" id="PRO_5022988092" evidence="1">
    <location>
        <begin position="23"/>
        <end position="112"/>
    </location>
</feature>
<keyword evidence="3" id="KW-1185">Reference proteome</keyword>